<dbReference type="PANTHER" id="PTHR21220:SF0">
    <property type="entry name" value="DNA-DEPENDENT METALLOPROTEASE SPRTN"/>
    <property type="match status" value="1"/>
</dbReference>
<accession>A0ABP1FX28</accession>
<feature type="region of interest" description="Disordered" evidence="1">
    <location>
        <begin position="161"/>
        <end position="370"/>
    </location>
</feature>
<name>A0ABP1FX28_9CHLO</name>
<feature type="compositionally biased region" description="Low complexity" evidence="1">
    <location>
        <begin position="269"/>
        <end position="283"/>
    </location>
</feature>
<dbReference type="InterPro" id="IPR044245">
    <property type="entry name" value="Spartan"/>
</dbReference>
<dbReference type="InterPro" id="IPR006640">
    <property type="entry name" value="SprT-like_domain"/>
</dbReference>
<dbReference type="PANTHER" id="PTHR21220">
    <property type="entry name" value="DNA-DEPENDENT METALLOPROTEASE SPRTN"/>
    <property type="match status" value="1"/>
</dbReference>
<proteinExistence type="predicted"/>
<keyword evidence="4" id="KW-1185">Reference proteome</keyword>
<protein>
    <submittedName>
        <fullName evidence="3">G6178 protein</fullName>
    </submittedName>
</protein>
<dbReference type="EMBL" id="CAXHTA020000009">
    <property type="protein sequence ID" value="CAL5223634.1"/>
    <property type="molecule type" value="Genomic_DNA"/>
</dbReference>
<dbReference type="Pfam" id="PF10263">
    <property type="entry name" value="SprT-like"/>
    <property type="match status" value="1"/>
</dbReference>
<evidence type="ECO:0000256" key="1">
    <source>
        <dbReference type="SAM" id="MobiDB-lite"/>
    </source>
</evidence>
<dbReference type="SMART" id="SM00731">
    <property type="entry name" value="SprT"/>
    <property type="match status" value="1"/>
</dbReference>
<dbReference type="Proteomes" id="UP001497392">
    <property type="component" value="Unassembled WGS sequence"/>
</dbReference>
<feature type="compositionally biased region" description="Basic and acidic residues" evidence="1">
    <location>
        <begin position="231"/>
        <end position="257"/>
    </location>
</feature>
<evidence type="ECO:0000313" key="4">
    <source>
        <dbReference type="Proteomes" id="UP001497392"/>
    </source>
</evidence>
<feature type="compositionally biased region" description="Polar residues" evidence="1">
    <location>
        <begin position="287"/>
        <end position="298"/>
    </location>
</feature>
<feature type="compositionally biased region" description="Low complexity" evidence="1">
    <location>
        <begin position="181"/>
        <end position="192"/>
    </location>
</feature>
<feature type="compositionally biased region" description="Low complexity" evidence="1">
    <location>
        <begin position="299"/>
        <end position="311"/>
    </location>
</feature>
<reference evidence="3 4" key="1">
    <citation type="submission" date="2024-06" db="EMBL/GenBank/DDBJ databases">
        <authorList>
            <person name="Kraege A."/>
            <person name="Thomma B."/>
        </authorList>
    </citation>
    <scope>NUCLEOTIDE SEQUENCE [LARGE SCALE GENOMIC DNA]</scope>
</reference>
<comment type="caution">
    <text evidence="3">The sequence shown here is derived from an EMBL/GenBank/DDBJ whole genome shotgun (WGS) entry which is preliminary data.</text>
</comment>
<sequence length="408" mass="44229">MTRCAGTCSYGNGAPVIKLSAPLMKYRTTEDMKDTLLHEMIHAYLFTNGQHRRDGDHGPRFNAKMHEINSSSLPDHQRPAAGYKLDVYHTFHAEVREHQKHHWRCQRCGDFIQRAMNRPPQEADCRARLGASCMDTKCHYHVHKKGCGGIYIKVAEPEGFGEKQKKGKRKGEAPKFAADSGAPQATAPPAGGVTLDSFFKRIPKQEDSPSGSAAQQGGQASASALPAQVAEDNRLEKATKDRGHTGDSAQERRERLMRAAQQRLDMLKAEAPSSSSAGEGPAAVAQVPQTSNGNPTLEQQAASLCAQASAQRGSNGSESSALKRDIAETLHAPKRRRRQPEQPDVTGDGGDRSHVSTAVKSEASSDEDVIEVTDRSMIAHGVGSSAIHSGAMRYLEGSYCWSCLGPCY</sequence>
<evidence type="ECO:0000259" key="2">
    <source>
        <dbReference type="SMART" id="SM00731"/>
    </source>
</evidence>
<feature type="domain" description="SprT-like" evidence="2">
    <location>
        <begin position="1"/>
        <end position="132"/>
    </location>
</feature>
<feature type="compositionally biased region" description="Low complexity" evidence="1">
    <location>
        <begin position="210"/>
        <end position="224"/>
    </location>
</feature>
<organism evidence="3 4">
    <name type="scientific">Coccomyxa viridis</name>
    <dbReference type="NCBI Taxonomy" id="1274662"/>
    <lineage>
        <taxon>Eukaryota</taxon>
        <taxon>Viridiplantae</taxon>
        <taxon>Chlorophyta</taxon>
        <taxon>core chlorophytes</taxon>
        <taxon>Trebouxiophyceae</taxon>
        <taxon>Trebouxiophyceae incertae sedis</taxon>
        <taxon>Coccomyxaceae</taxon>
        <taxon>Coccomyxa</taxon>
    </lineage>
</organism>
<gene>
    <name evidence="3" type="primary">g6178</name>
    <name evidence="3" type="ORF">VP750_LOCUS5293</name>
</gene>
<evidence type="ECO:0000313" key="3">
    <source>
        <dbReference type="EMBL" id="CAL5223634.1"/>
    </source>
</evidence>